<evidence type="ECO:0000313" key="3">
    <source>
        <dbReference type="EMBL" id="RFF31996.1"/>
    </source>
</evidence>
<keyword evidence="1" id="KW-0812">Transmembrane</keyword>
<protein>
    <recommendedName>
        <fullName evidence="2">YdbS-like PH domain-containing protein</fullName>
    </recommendedName>
</protein>
<evidence type="ECO:0000313" key="4">
    <source>
        <dbReference type="Proteomes" id="UP000260351"/>
    </source>
</evidence>
<evidence type="ECO:0000259" key="2">
    <source>
        <dbReference type="Pfam" id="PF03703"/>
    </source>
</evidence>
<dbReference type="RefSeq" id="WP_116649654.1">
    <property type="nucleotide sequence ID" value="NZ_QUZK01000014.1"/>
</dbReference>
<feature type="transmembrane region" description="Helical" evidence="1">
    <location>
        <begin position="66"/>
        <end position="85"/>
    </location>
</feature>
<keyword evidence="4" id="KW-1185">Reference proteome</keyword>
<dbReference type="AlphaFoldDB" id="A0A3E1KBL8"/>
<dbReference type="EMBL" id="QUZK01000014">
    <property type="protein sequence ID" value="RFF31996.1"/>
    <property type="molecule type" value="Genomic_DNA"/>
</dbReference>
<feature type="transmembrane region" description="Helical" evidence="1">
    <location>
        <begin position="32"/>
        <end position="54"/>
    </location>
</feature>
<organism evidence="3 4">
    <name type="scientific">Wenzhouxiangella sediminis</name>
    <dbReference type="NCBI Taxonomy" id="1792836"/>
    <lineage>
        <taxon>Bacteria</taxon>
        <taxon>Pseudomonadati</taxon>
        <taxon>Pseudomonadota</taxon>
        <taxon>Gammaproteobacteria</taxon>
        <taxon>Chromatiales</taxon>
        <taxon>Wenzhouxiangellaceae</taxon>
        <taxon>Wenzhouxiangella</taxon>
    </lineage>
</organism>
<sequence>MEQGEIFSNDQVEASSLPDFQRVQLTSVADAYLPWALITQTAFWLILAVAALVVPMLPFVPLDGLWWLPLPPLAVAVAGAVYARLDARTRAWALREHDLIYRYGVVWRKTVIVPFARIQHVEALHGPLERYLGLMRVKCFTAGGMTADLTVKGLDRGDARRVRQYLLEQIAESADHEEDGDVEGPVRDAD</sequence>
<reference evidence="3 4" key="1">
    <citation type="submission" date="2018-08" db="EMBL/GenBank/DDBJ databases">
        <title>Wenzhouxiangella salilacus sp. nov., a novel bacterium isolated from a saline lake in Xinjiang Province, China.</title>
        <authorList>
            <person name="Han S."/>
        </authorList>
    </citation>
    <scope>NUCLEOTIDE SEQUENCE [LARGE SCALE GENOMIC DNA]</scope>
    <source>
        <strain evidence="3 4">XDB06</strain>
    </source>
</reference>
<keyword evidence="1" id="KW-1133">Transmembrane helix</keyword>
<keyword evidence="1" id="KW-0472">Membrane</keyword>
<gene>
    <name evidence="3" type="ORF">DZC52_03110</name>
</gene>
<comment type="caution">
    <text evidence="3">The sequence shown here is derived from an EMBL/GenBank/DDBJ whole genome shotgun (WGS) entry which is preliminary data.</text>
</comment>
<dbReference type="Pfam" id="PF03703">
    <property type="entry name" value="bPH_2"/>
    <property type="match status" value="1"/>
</dbReference>
<evidence type="ECO:0000256" key="1">
    <source>
        <dbReference type="SAM" id="Phobius"/>
    </source>
</evidence>
<name>A0A3E1KBL8_9GAMM</name>
<proteinExistence type="predicted"/>
<dbReference type="PANTHER" id="PTHR34473">
    <property type="entry name" value="UPF0699 TRANSMEMBRANE PROTEIN YDBS"/>
    <property type="match status" value="1"/>
</dbReference>
<accession>A0A3E1KBL8</accession>
<dbReference type="InterPro" id="IPR005182">
    <property type="entry name" value="YdbS-like_PH"/>
</dbReference>
<feature type="domain" description="YdbS-like PH" evidence="2">
    <location>
        <begin position="88"/>
        <end position="166"/>
    </location>
</feature>
<dbReference type="Proteomes" id="UP000260351">
    <property type="component" value="Unassembled WGS sequence"/>
</dbReference>
<dbReference type="PANTHER" id="PTHR34473:SF3">
    <property type="entry name" value="TRANSMEMBRANE PROTEIN-RELATED"/>
    <property type="match status" value="1"/>
</dbReference>